<dbReference type="STRING" id="2903.R1DKP9"/>
<feature type="domain" description="Peptidase S1" evidence="4">
    <location>
        <begin position="43"/>
        <end position="360"/>
    </location>
</feature>
<dbReference type="eggNOG" id="KOG3627">
    <property type="taxonomic scope" value="Eukaryota"/>
</dbReference>
<dbReference type="PANTHER" id="PTHR24252:SF7">
    <property type="entry name" value="HYALIN"/>
    <property type="match status" value="1"/>
</dbReference>
<keyword evidence="6" id="KW-1185">Reference proteome</keyword>
<dbReference type="PaxDb" id="2903-EOD36073"/>
<dbReference type="PROSITE" id="PS50240">
    <property type="entry name" value="TRYPSIN_DOM"/>
    <property type="match status" value="1"/>
</dbReference>
<keyword evidence="2" id="KW-0645">Protease</keyword>
<dbReference type="HOGENOM" id="CLU_520189_0_0_1"/>
<dbReference type="CDD" id="cd00190">
    <property type="entry name" value="Tryp_SPc"/>
    <property type="match status" value="1"/>
</dbReference>
<dbReference type="PROSITE" id="PS00135">
    <property type="entry name" value="TRYPSIN_SER"/>
    <property type="match status" value="1"/>
</dbReference>
<dbReference type="PROSITE" id="PS00134">
    <property type="entry name" value="TRYPSIN_HIS"/>
    <property type="match status" value="1"/>
</dbReference>
<dbReference type="SUPFAM" id="SSF50494">
    <property type="entry name" value="Trypsin-like serine proteases"/>
    <property type="match status" value="1"/>
</dbReference>
<reference evidence="5" key="2">
    <citation type="submission" date="2024-10" db="UniProtKB">
        <authorList>
            <consortium name="EnsemblProtists"/>
        </authorList>
    </citation>
    <scope>IDENTIFICATION</scope>
</reference>
<dbReference type="GO" id="GO:0006508">
    <property type="term" value="P:proteolysis"/>
    <property type="evidence" value="ECO:0007669"/>
    <property type="project" value="UniProtKB-KW"/>
</dbReference>
<dbReference type="GO" id="GO:0004252">
    <property type="term" value="F:serine-type endopeptidase activity"/>
    <property type="evidence" value="ECO:0007669"/>
    <property type="project" value="InterPro"/>
</dbReference>
<dbReference type="GeneID" id="17281344"/>
<dbReference type="InterPro" id="IPR018114">
    <property type="entry name" value="TRYPSIN_HIS"/>
</dbReference>
<keyword evidence="1" id="KW-1015">Disulfide bond</keyword>
<dbReference type="InterPro" id="IPR043504">
    <property type="entry name" value="Peptidase_S1_PA_chymotrypsin"/>
</dbReference>
<protein>
    <recommendedName>
        <fullName evidence="4">Peptidase S1 domain-containing protein</fullName>
    </recommendedName>
</protein>
<dbReference type="InterPro" id="IPR001314">
    <property type="entry name" value="Peptidase_S1A"/>
</dbReference>
<dbReference type="EnsemblProtists" id="EOD36073">
    <property type="protein sequence ID" value="EOD36073"/>
    <property type="gene ID" value="EMIHUDRAFT_226937"/>
</dbReference>
<dbReference type="AlphaFoldDB" id="A0A0D3KJY8"/>
<feature type="signal peptide" evidence="3">
    <location>
        <begin position="1"/>
        <end position="34"/>
    </location>
</feature>
<keyword evidence="2" id="KW-0720">Serine protease</keyword>
<feature type="chain" id="PRO_5044231682" description="Peptidase S1 domain-containing protein" evidence="3">
    <location>
        <begin position="35"/>
        <end position="524"/>
    </location>
</feature>
<evidence type="ECO:0000256" key="2">
    <source>
        <dbReference type="RuleBase" id="RU363034"/>
    </source>
</evidence>
<keyword evidence="2" id="KW-0378">Hydrolase</keyword>
<dbReference type="PANTHER" id="PTHR24252">
    <property type="entry name" value="ACROSIN-RELATED"/>
    <property type="match status" value="1"/>
</dbReference>
<organism evidence="5 6">
    <name type="scientific">Emiliania huxleyi (strain CCMP1516)</name>
    <dbReference type="NCBI Taxonomy" id="280463"/>
    <lineage>
        <taxon>Eukaryota</taxon>
        <taxon>Haptista</taxon>
        <taxon>Haptophyta</taxon>
        <taxon>Prymnesiophyceae</taxon>
        <taxon>Isochrysidales</taxon>
        <taxon>Noelaerhabdaceae</taxon>
        <taxon>Emiliania</taxon>
    </lineage>
</organism>
<dbReference type="Pfam" id="PF00089">
    <property type="entry name" value="Trypsin"/>
    <property type="match status" value="1"/>
</dbReference>
<dbReference type="InterPro" id="IPR001254">
    <property type="entry name" value="Trypsin_dom"/>
</dbReference>
<proteinExistence type="predicted"/>
<dbReference type="Proteomes" id="UP000013827">
    <property type="component" value="Unassembled WGS sequence"/>
</dbReference>
<evidence type="ECO:0000313" key="6">
    <source>
        <dbReference type="Proteomes" id="UP000013827"/>
    </source>
</evidence>
<dbReference type="KEGG" id="ehx:EMIHUDRAFT_226937"/>
<evidence type="ECO:0000259" key="4">
    <source>
        <dbReference type="PROSITE" id="PS50240"/>
    </source>
</evidence>
<dbReference type="RefSeq" id="XP_005788502.1">
    <property type="nucleotide sequence ID" value="XM_005788445.1"/>
</dbReference>
<evidence type="ECO:0000256" key="3">
    <source>
        <dbReference type="SAM" id="SignalP"/>
    </source>
</evidence>
<reference evidence="6" key="1">
    <citation type="journal article" date="2013" name="Nature">
        <title>Pan genome of the phytoplankton Emiliania underpins its global distribution.</title>
        <authorList>
            <person name="Read B.A."/>
            <person name="Kegel J."/>
            <person name="Klute M.J."/>
            <person name="Kuo A."/>
            <person name="Lefebvre S.C."/>
            <person name="Maumus F."/>
            <person name="Mayer C."/>
            <person name="Miller J."/>
            <person name="Monier A."/>
            <person name="Salamov A."/>
            <person name="Young J."/>
            <person name="Aguilar M."/>
            <person name="Claverie J.M."/>
            <person name="Frickenhaus S."/>
            <person name="Gonzalez K."/>
            <person name="Herman E.K."/>
            <person name="Lin Y.C."/>
            <person name="Napier J."/>
            <person name="Ogata H."/>
            <person name="Sarno A.F."/>
            <person name="Shmutz J."/>
            <person name="Schroeder D."/>
            <person name="de Vargas C."/>
            <person name="Verret F."/>
            <person name="von Dassow P."/>
            <person name="Valentin K."/>
            <person name="Van de Peer Y."/>
            <person name="Wheeler G."/>
            <person name="Dacks J.B."/>
            <person name="Delwiche C.F."/>
            <person name="Dyhrman S.T."/>
            <person name="Glockner G."/>
            <person name="John U."/>
            <person name="Richards T."/>
            <person name="Worden A.Z."/>
            <person name="Zhang X."/>
            <person name="Grigoriev I.V."/>
            <person name="Allen A.E."/>
            <person name="Bidle K."/>
            <person name="Borodovsky M."/>
            <person name="Bowler C."/>
            <person name="Brownlee C."/>
            <person name="Cock J.M."/>
            <person name="Elias M."/>
            <person name="Gladyshev V.N."/>
            <person name="Groth M."/>
            <person name="Guda C."/>
            <person name="Hadaegh A."/>
            <person name="Iglesias-Rodriguez M.D."/>
            <person name="Jenkins J."/>
            <person name="Jones B.M."/>
            <person name="Lawson T."/>
            <person name="Leese F."/>
            <person name="Lindquist E."/>
            <person name="Lobanov A."/>
            <person name="Lomsadze A."/>
            <person name="Malik S.B."/>
            <person name="Marsh M.E."/>
            <person name="Mackinder L."/>
            <person name="Mock T."/>
            <person name="Mueller-Roeber B."/>
            <person name="Pagarete A."/>
            <person name="Parker M."/>
            <person name="Probert I."/>
            <person name="Quesneville H."/>
            <person name="Raines C."/>
            <person name="Rensing S.A."/>
            <person name="Riano-Pachon D.M."/>
            <person name="Richier S."/>
            <person name="Rokitta S."/>
            <person name="Shiraiwa Y."/>
            <person name="Soanes D.M."/>
            <person name="van der Giezen M."/>
            <person name="Wahlund T.M."/>
            <person name="Williams B."/>
            <person name="Wilson W."/>
            <person name="Wolfe G."/>
            <person name="Wurch L.L."/>
        </authorList>
    </citation>
    <scope>NUCLEOTIDE SEQUENCE</scope>
</reference>
<evidence type="ECO:0000256" key="1">
    <source>
        <dbReference type="ARBA" id="ARBA00023157"/>
    </source>
</evidence>
<dbReference type="PRINTS" id="PR00722">
    <property type="entry name" value="CHYMOTRYPSIN"/>
</dbReference>
<dbReference type="Gene3D" id="2.40.10.10">
    <property type="entry name" value="Trypsin-like serine proteases"/>
    <property type="match status" value="2"/>
</dbReference>
<dbReference type="InterPro" id="IPR009003">
    <property type="entry name" value="Peptidase_S1_PA"/>
</dbReference>
<keyword evidence="3" id="KW-0732">Signal</keyword>
<name>A0A0D3KJY8_EMIH1</name>
<accession>A0A0D3KJY8</accession>
<evidence type="ECO:0000313" key="5">
    <source>
        <dbReference type="EnsemblProtists" id="EOD36073"/>
    </source>
</evidence>
<sequence>MHVIPTPSRQVGSVQISLHVSRCIALLLFACVAADSHESRRLIIGGAGASPDAFPSVASLQRLATHTCGAHLASAVWAVTAAHCIVDDDGKLLPPQQLRLLTHEYDLGATSPSSPCSAVTGIMDVIPHPEYAPSSSGSLAHDIALLRLSEPRPDECLQGLPRLDLGNSDLVDALVREKGDGVVAGWGRTSLDGALWQTYPRKLREIAVPIVNEGVCSRNYGASYSTRAMICAGGQRGRDTCLGDSGSPMLSELAGTGERVVIGITSWGLGCTAETVSNGIEVPFSGCANWDNDLQGSIPSLVWCCPGAAYIYCNSKLPSYTQCTDSPEYEDEYGGCDSWEGFLCTIAHWYVSDWSAARSRWLVYSCPESCMDVAALIDSFATCDPPVIVSAEHMTLEDLGDDKVQATIVQAEGGPAAEDITAAAEQLAFLTRMAEQLGVAKVGFDAPPVTVTVDGLMNTPAKTLVTMAQCSSCGRWLLSLWERPLQCCAWGAVAFGGDGGALVPSAIAATRCKRPSVESCRDCG</sequence>
<dbReference type="InterPro" id="IPR033116">
    <property type="entry name" value="TRYPSIN_SER"/>
</dbReference>
<dbReference type="SMART" id="SM00020">
    <property type="entry name" value="Tryp_SPc"/>
    <property type="match status" value="1"/>
</dbReference>